<feature type="chain" id="PRO_5046925271" evidence="6">
    <location>
        <begin position="30"/>
        <end position="759"/>
    </location>
</feature>
<dbReference type="InterPro" id="IPR050350">
    <property type="entry name" value="Compl-Cell_Adhes-Reg"/>
</dbReference>
<dbReference type="RefSeq" id="XP_006821958.1">
    <property type="nucleotide sequence ID" value="XM_006821895.1"/>
</dbReference>
<keyword evidence="1 5" id="KW-0768">Sushi</keyword>
<feature type="domain" description="Sushi" evidence="8">
    <location>
        <begin position="268"/>
        <end position="326"/>
    </location>
</feature>
<evidence type="ECO:0000313" key="9">
    <source>
        <dbReference type="Proteomes" id="UP000694865"/>
    </source>
</evidence>
<feature type="domain" description="Sushi" evidence="8">
    <location>
        <begin position="631"/>
        <end position="693"/>
    </location>
</feature>
<evidence type="ECO:0000256" key="3">
    <source>
        <dbReference type="ARBA" id="ARBA00023157"/>
    </source>
</evidence>
<dbReference type="Pfam" id="PF00084">
    <property type="entry name" value="Sushi"/>
    <property type="match status" value="10"/>
</dbReference>
<keyword evidence="3 5" id="KW-1015">Disulfide bond</keyword>
<evidence type="ECO:0000259" key="8">
    <source>
        <dbReference type="PROSITE" id="PS50923"/>
    </source>
</evidence>
<proteinExistence type="predicted"/>
<accession>A0ABM0MPL7</accession>
<dbReference type="Pfam" id="PF02494">
    <property type="entry name" value="HYR"/>
    <property type="match status" value="1"/>
</dbReference>
<keyword evidence="4" id="KW-0325">Glycoprotein</keyword>
<evidence type="ECO:0000256" key="4">
    <source>
        <dbReference type="ARBA" id="ARBA00023180"/>
    </source>
</evidence>
<dbReference type="PANTHER" id="PTHR19325">
    <property type="entry name" value="COMPLEMENT COMPONENT-RELATED SUSHI DOMAIN-CONTAINING"/>
    <property type="match status" value="1"/>
</dbReference>
<feature type="disulfide bond" evidence="5">
    <location>
        <begin position="535"/>
        <end position="562"/>
    </location>
</feature>
<protein>
    <submittedName>
        <fullName evidence="10">CUB and sushi domain-containing protein 3-like</fullName>
    </submittedName>
</protein>
<feature type="domain" description="HYR" evidence="7">
    <location>
        <begin position="61"/>
        <end position="147"/>
    </location>
</feature>
<dbReference type="Proteomes" id="UP000694865">
    <property type="component" value="Unplaced"/>
</dbReference>
<evidence type="ECO:0000256" key="1">
    <source>
        <dbReference type="ARBA" id="ARBA00022659"/>
    </source>
</evidence>
<gene>
    <name evidence="10" type="primary">LOC102800559</name>
</gene>
<feature type="signal peptide" evidence="6">
    <location>
        <begin position="1"/>
        <end position="29"/>
    </location>
</feature>
<feature type="domain" description="Sushi" evidence="8">
    <location>
        <begin position="388"/>
        <end position="447"/>
    </location>
</feature>
<dbReference type="Gene3D" id="2.10.70.10">
    <property type="entry name" value="Complement Module, domain 1"/>
    <property type="match status" value="10"/>
</dbReference>
<comment type="caution">
    <text evidence="5">Lacks conserved residue(s) required for the propagation of feature annotation.</text>
</comment>
<feature type="domain" description="Sushi" evidence="8">
    <location>
        <begin position="507"/>
        <end position="564"/>
    </location>
</feature>
<dbReference type="InterPro" id="IPR000436">
    <property type="entry name" value="Sushi_SCR_CCP_dom"/>
</dbReference>
<feature type="domain" description="Sushi" evidence="8">
    <location>
        <begin position="565"/>
        <end position="627"/>
    </location>
</feature>
<feature type="domain" description="Sushi" evidence="8">
    <location>
        <begin position="148"/>
        <end position="207"/>
    </location>
</feature>
<feature type="domain" description="Sushi" evidence="8">
    <location>
        <begin position="329"/>
        <end position="387"/>
    </location>
</feature>
<name>A0ABM0MPL7_SACKO</name>
<reference evidence="10" key="1">
    <citation type="submission" date="2025-08" db="UniProtKB">
        <authorList>
            <consortium name="RefSeq"/>
        </authorList>
    </citation>
    <scope>IDENTIFICATION</scope>
    <source>
        <tissue evidence="10">Testes</tissue>
    </source>
</reference>
<evidence type="ECO:0000259" key="7">
    <source>
        <dbReference type="PROSITE" id="PS50825"/>
    </source>
</evidence>
<dbReference type="GeneID" id="102800559"/>
<dbReference type="PROSITE" id="PS50825">
    <property type="entry name" value="HYR"/>
    <property type="match status" value="1"/>
</dbReference>
<keyword evidence="9" id="KW-1185">Reference proteome</keyword>
<dbReference type="PANTHER" id="PTHR19325:SF560">
    <property type="entry name" value="SUSHI, VON WILLEBRAND FACTOR TYPE A, EGF AND PENTRAXIN DOMAIN-CONTAINING PROTEIN 1"/>
    <property type="match status" value="1"/>
</dbReference>
<sequence length="759" mass="82763">MDVCGGESLFLRLAVAMLLSVALVKETDANWGECPGGCCDCIPIPPCPDLSCIEPLPLPPPDTVPPKLHGCPQHIPPRSISSGRDTVSVCWKEPWASDNRGPSYFKPLRQGPQPCSEFREGTHIISYTATDLAGNKAECQFRIVIHAIVCNQLNAPPNTRMQCSLGNRQGSVCTYYCNANYYLVSGSKQRDCGAGGRWSGTEANCQIRRCDILMPPVNGDLRCRGGDIPGSTCTYTCNVGYYLESGTETRRCRADGHWTGSEARCRAIRCSQLSAPPHGYLSCSGLNPGSTCHYRCDVGYYITVGSTTRTCNTNGDWTGANGICERKVEPCPHLPSPSNGHISCYGDNNPGSWCQYHCNAGYTLHGPASRVCSNDGRWTGSDSQCQLRSCATLSPPVNGLITCTAGNAVGSRCQYSCNDGLRLVRGSAQRTCQESGSWSGTEAVCEEISCPELSSPRNGYVRCNGYTYGSRCDYECQSGYSVGSGSSSRTCQNNGRWSGREVLCTRVECHDLPNPRNGYVQCQGDSGRRRCTYYCNTGYVIESGSQYRDCNNGQWSGREVFCRSVSCRPLNNPRHGNVNCQGNNEPGTRCTYRCNDSAQQACRLAGSSVRECGRDGEWSGTEPVCHCEANRECPRLHAPPNAVIMCFPDDPIEEGTYCDYVCNAGYQHVSGPRRTVCLGRAGWTTEEQAVCRANPCPRLPRIPNGDIDCSREDKYLVSTRCDYRCHSGYTLTPDAVTTVRVCRADGTWSGVQGRCGKCI</sequence>
<evidence type="ECO:0000256" key="5">
    <source>
        <dbReference type="PROSITE-ProRule" id="PRU00302"/>
    </source>
</evidence>
<keyword evidence="2" id="KW-0677">Repeat</keyword>
<evidence type="ECO:0000313" key="10">
    <source>
        <dbReference type="RefSeq" id="XP_006821958.1"/>
    </source>
</evidence>
<dbReference type="SMART" id="SM00032">
    <property type="entry name" value="CCP"/>
    <property type="match status" value="10"/>
</dbReference>
<dbReference type="InterPro" id="IPR003410">
    <property type="entry name" value="HYR_dom"/>
</dbReference>
<evidence type="ECO:0000256" key="6">
    <source>
        <dbReference type="SAM" id="SignalP"/>
    </source>
</evidence>
<feature type="disulfide bond" evidence="5">
    <location>
        <begin position="358"/>
        <end position="385"/>
    </location>
</feature>
<dbReference type="CDD" id="cd00033">
    <property type="entry name" value="CCP"/>
    <property type="match status" value="10"/>
</dbReference>
<feature type="domain" description="Sushi" evidence="8">
    <location>
        <begin position="208"/>
        <end position="267"/>
    </location>
</feature>
<organism evidence="9 10">
    <name type="scientific">Saccoglossus kowalevskii</name>
    <name type="common">Acorn worm</name>
    <dbReference type="NCBI Taxonomy" id="10224"/>
    <lineage>
        <taxon>Eukaryota</taxon>
        <taxon>Metazoa</taxon>
        <taxon>Hemichordata</taxon>
        <taxon>Enteropneusta</taxon>
        <taxon>Harrimaniidae</taxon>
        <taxon>Saccoglossus</taxon>
    </lineage>
</organism>
<feature type="domain" description="Sushi" evidence="8">
    <location>
        <begin position="448"/>
        <end position="506"/>
    </location>
</feature>
<evidence type="ECO:0000256" key="2">
    <source>
        <dbReference type="ARBA" id="ARBA00022737"/>
    </source>
</evidence>
<feature type="domain" description="Sushi" evidence="8">
    <location>
        <begin position="694"/>
        <end position="757"/>
    </location>
</feature>
<dbReference type="InterPro" id="IPR035976">
    <property type="entry name" value="Sushi/SCR/CCP_sf"/>
</dbReference>
<keyword evidence="6" id="KW-0732">Signal</keyword>
<dbReference type="SUPFAM" id="SSF57535">
    <property type="entry name" value="Complement control module/SCR domain"/>
    <property type="match status" value="10"/>
</dbReference>
<dbReference type="PROSITE" id="PS50923">
    <property type="entry name" value="SUSHI"/>
    <property type="match status" value="10"/>
</dbReference>